<evidence type="ECO:0000313" key="7">
    <source>
        <dbReference type="Proteomes" id="UP000566819"/>
    </source>
</evidence>
<evidence type="ECO:0008006" key="8">
    <source>
        <dbReference type="Google" id="ProtNLM"/>
    </source>
</evidence>
<name>A0A8H4RLT2_9HELO</name>
<proteinExistence type="predicted"/>
<feature type="domain" description="Nephrocystin 3-like N-terminal" evidence="5">
    <location>
        <begin position="384"/>
        <end position="546"/>
    </location>
</feature>
<protein>
    <recommendedName>
        <fullName evidence="8">Nucleoside phosphorylase domain-containing protein</fullName>
    </recommendedName>
</protein>
<dbReference type="PANTHER" id="PTHR46082:SF11">
    <property type="entry name" value="AAA+ ATPASE DOMAIN-CONTAINING PROTEIN-RELATED"/>
    <property type="match status" value="1"/>
</dbReference>
<dbReference type="InterPro" id="IPR036770">
    <property type="entry name" value="Ankyrin_rpt-contain_sf"/>
</dbReference>
<evidence type="ECO:0000256" key="1">
    <source>
        <dbReference type="ARBA" id="ARBA00022737"/>
    </source>
</evidence>
<dbReference type="PROSITE" id="PS50297">
    <property type="entry name" value="ANK_REP_REGION"/>
    <property type="match status" value="2"/>
</dbReference>
<dbReference type="InterPro" id="IPR035994">
    <property type="entry name" value="Nucleoside_phosphorylase_sf"/>
</dbReference>
<dbReference type="Gene3D" id="3.40.50.1580">
    <property type="entry name" value="Nucleoside phosphorylase domain"/>
    <property type="match status" value="1"/>
</dbReference>
<dbReference type="EMBL" id="JAAMPI010000425">
    <property type="protein sequence ID" value="KAF4631621.1"/>
    <property type="molecule type" value="Genomic_DNA"/>
</dbReference>
<feature type="region of interest" description="Disordered" evidence="3">
    <location>
        <begin position="913"/>
        <end position="935"/>
    </location>
</feature>
<dbReference type="GO" id="GO:0003824">
    <property type="term" value="F:catalytic activity"/>
    <property type="evidence" value="ECO:0007669"/>
    <property type="project" value="InterPro"/>
</dbReference>
<dbReference type="SUPFAM" id="SSF52540">
    <property type="entry name" value="P-loop containing nucleoside triphosphate hydrolases"/>
    <property type="match status" value="1"/>
</dbReference>
<dbReference type="InterPro" id="IPR054471">
    <property type="entry name" value="GPIID_WHD"/>
</dbReference>
<dbReference type="PROSITE" id="PS50088">
    <property type="entry name" value="ANK_REPEAT"/>
    <property type="match status" value="2"/>
</dbReference>
<evidence type="ECO:0000256" key="3">
    <source>
        <dbReference type="SAM" id="MobiDB-lite"/>
    </source>
</evidence>
<sequence length="948" mass="105763">MRRAQVGLASARPQPFTRGAKETAAPNIEILLISSIISKKLSHEDYIVGWICPLEVEQIAAMEMLDEEHKRLAQSLTDHNVYSLGSIAGHNIVIAGLHQPGNSPAATVVTQMRITFPNLRFGILVGIGGGVPVKTDNGMIRLGDVVVSKPTGGHSGTVQYDHGKAKVGQFERTGVLAPPPAVLLNATQDLAAKRARSRKDPVDDNIKRIDISIRGLRRYKRPGRAEDHLYKPDYIHREPGVPCDNCGCDPSQRIQRPTNDKDEDEDEEPYIVVHRGTIATGELVVKDAELRDKLAKEHGLLCFEMEAAGALTDFPCIVIRGISDYCDSHKNDQWHGYAAAAAAAYARQLFFHIPIDEVKRYISETAEKDIHYIKQSYIGKRKPGTGQWLLNSTEYQDWLKADKQTLFCPGIPGAGKTFITSIVIDSLQTHYKSSGVAYLYCNIGQQGQQTPESLLGSILKQLVWNRSPLPQEVKGLYDQHMDKRSRPELIEISKVLQSVISPGSRTFVIIDALDECQNHDRCRNSLLSEIFTLQAKIRLNIFATSRPQEVEAEFSGCIIREIIAIDNDIEAYLEDEISLWEISHEGNLSNMRDMIKKEVTKAADGMFLLAALNMNALQSQETEGEAYYRTMERVQSQEESPKRLAIRSLAWIFYAKRPLSIAELRHALAIRPTELALDKSYLPNVKRLLAVCVGLVRLDEKSKVIDFIHKTTRDYFETTKEPWFTNLESDIAIACVAYLSFDIFKSGICQTDSEFEERLRSNQLFEYAAHNWGYHARATSTSTLFHSVIEFLQTQTQVEASSQVLMAVKRWPDDVEYSQRIPKQITGLHLAAYFGVGHAAQFLISNNNPDLEDSYGQTPLSWAARRGHKAVVQLLLATGQVDVNSEDRSGQTPLSWAARRGHEAVVQLLLASGPGDVDSKDSSDQTPLSWAAEGGHEAVVQLRAREGG</sequence>
<feature type="repeat" description="ANK" evidence="2">
    <location>
        <begin position="889"/>
        <end position="913"/>
    </location>
</feature>
<dbReference type="Pfam" id="PF22939">
    <property type="entry name" value="WHD_GPIID"/>
    <property type="match status" value="1"/>
</dbReference>
<evidence type="ECO:0000313" key="6">
    <source>
        <dbReference type="EMBL" id="KAF4631621.1"/>
    </source>
</evidence>
<keyword evidence="2" id="KW-0040">ANK repeat</keyword>
<keyword evidence="1" id="KW-0677">Repeat</keyword>
<gene>
    <name evidence="6" type="ORF">G7Y89_g6503</name>
</gene>
<dbReference type="PANTHER" id="PTHR46082">
    <property type="entry name" value="ATP/GTP-BINDING PROTEIN-RELATED"/>
    <property type="match status" value="1"/>
</dbReference>
<dbReference type="InterPro" id="IPR056884">
    <property type="entry name" value="NPHP3-like_N"/>
</dbReference>
<dbReference type="SUPFAM" id="SSF53167">
    <property type="entry name" value="Purine and uridine phosphorylases"/>
    <property type="match status" value="1"/>
</dbReference>
<reference evidence="6 7" key="1">
    <citation type="submission" date="2020-03" db="EMBL/GenBank/DDBJ databases">
        <title>Draft Genome Sequence of Cudoniella acicularis.</title>
        <authorList>
            <person name="Buettner E."/>
            <person name="Kellner H."/>
        </authorList>
    </citation>
    <scope>NUCLEOTIDE SEQUENCE [LARGE SCALE GENOMIC DNA]</scope>
    <source>
        <strain evidence="6 7">DSM 108380</strain>
    </source>
</reference>
<feature type="domain" description="GPI inositol-deacylase winged helix" evidence="4">
    <location>
        <begin position="639"/>
        <end position="733"/>
    </location>
</feature>
<dbReference type="InterPro" id="IPR002110">
    <property type="entry name" value="Ankyrin_rpt"/>
</dbReference>
<evidence type="ECO:0000259" key="5">
    <source>
        <dbReference type="Pfam" id="PF24883"/>
    </source>
</evidence>
<feature type="repeat" description="ANK" evidence="2">
    <location>
        <begin position="855"/>
        <end position="879"/>
    </location>
</feature>
<evidence type="ECO:0000256" key="2">
    <source>
        <dbReference type="PROSITE-ProRule" id="PRU00023"/>
    </source>
</evidence>
<dbReference type="Pfam" id="PF12796">
    <property type="entry name" value="Ank_2"/>
    <property type="match status" value="1"/>
</dbReference>
<dbReference type="AlphaFoldDB" id="A0A8H4RLT2"/>
<dbReference type="Pfam" id="PF24883">
    <property type="entry name" value="NPHP3_N"/>
    <property type="match status" value="1"/>
</dbReference>
<accession>A0A8H4RLT2</accession>
<dbReference type="Gene3D" id="1.25.40.20">
    <property type="entry name" value="Ankyrin repeat-containing domain"/>
    <property type="match status" value="1"/>
</dbReference>
<dbReference type="Proteomes" id="UP000566819">
    <property type="component" value="Unassembled WGS sequence"/>
</dbReference>
<dbReference type="Gene3D" id="3.40.50.300">
    <property type="entry name" value="P-loop containing nucleotide triphosphate hydrolases"/>
    <property type="match status" value="1"/>
</dbReference>
<dbReference type="InterPro" id="IPR053137">
    <property type="entry name" value="NLR-like"/>
</dbReference>
<dbReference type="SMART" id="SM00248">
    <property type="entry name" value="ANK"/>
    <property type="match status" value="4"/>
</dbReference>
<organism evidence="6 7">
    <name type="scientific">Cudoniella acicularis</name>
    <dbReference type="NCBI Taxonomy" id="354080"/>
    <lineage>
        <taxon>Eukaryota</taxon>
        <taxon>Fungi</taxon>
        <taxon>Dikarya</taxon>
        <taxon>Ascomycota</taxon>
        <taxon>Pezizomycotina</taxon>
        <taxon>Leotiomycetes</taxon>
        <taxon>Helotiales</taxon>
        <taxon>Tricladiaceae</taxon>
        <taxon>Cudoniella</taxon>
    </lineage>
</organism>
<keyword evidence="7" id="KW-1185">Reference proteome</keyword>
<dbReference type="SUPFAM" id="SSF48403">
    <property type="entry name" value="Ankyrin repeat"/>
    <property type="match status" value="1"/>
</dbReference>
<comment type="caution">
    <text evidence="6">The sequence shown here is derived from an EMBL/GenBank/DDBJ whole genome shotgun (WGS) entry which is preliminary data.</text>
</comment>
<dbReference type="InterPro" id="IPR027417">
    <property type="entry name" value="P-loop_NTPase"/>
</dbReference>
<dbReference type="GO" id="GO:0009116">
    <property type="term" value="P:nucleoside metabolic process"/>
    <property type="evidence" value="ECO:0007669"/>
    <property type="project" value="InterPro"/>
</dbReference>
<dbReference type="OrthoDB" id="195446at2759"/>
<evidence type="ECO:0000259" key="4">
    <source>
        <dbReference type="Pfam" id="PF22939"/>
    </source>
</evidence>